<evidence type="ECO:0000313" key="3">
    <source>
        <dbReference type="Proteomes" id="UP001595839"/>
    </source>
</evidence>
<evidence type="ECO:0000313" key="2">
    <source>
        <dbReference type="EMBL" id="MFC4504898.1"/>
    </source>
</evidence>
<keyword evidence="1" id="KW-1133">Transmembrane helix</keyword>
<reference evidence="3" key="1">
    <citation type="journal article" date="2019" name="Int. J. Syst. Evol. Microbiol.">
        <title>The Global Catalogue of Microorganisms (GCM) 10K type strain sequencing project: providing services to taxonomists for standard genome sequencing and annotation.</title>
        <authorList>
            <consortium name="The Broad Institute Genomics Platform"/>
            <consortium name="The Broad Institute Genome Sequencing Center for Infectious Disease"/>
            <person name="Wu L."/>
            <person name="Ma J."/>
        </authorList>
    </citation>
    <scope>NUCLEOTIDE SEQUENCE [LARGE SCALE GENOMIC DNA]</scope>
    <source>
        <strain evidence="3">CGMCC 4.7177</strain>
    </source>
</reference>
<name>A0ABV9B3B5_9ACTN</name>
<feature type="transmembrane region" description="Helical" evidence="1">
    <location>
        <begin position="52"/>
        <end position="71"/>
    </location>
</feature>
<feature type="transmembrane region" description="Helical" evidence="1">
    <location>
        <begin position="91"/>
        <end position="114"/>
    </location>
</feature>
<evidence type="ECO:0008006" key="4">
    <source>
        <dbReference type="Google" id="ProtNLM"/>
    </source>
</evidence>
<keyword evidence="3" id="KW-1185">Reference proteome</keyword>
<gene>
    <name evidence="2" type="ORF">ACFPIH_36260</name>
</gene>
<dbReference type="RefSeq" id="WP_381181052.1">
    <property type="nucleotide sequence ID" value="NZ_JBHSFK010000029.1"/>
</dbReference>
<dbReference type="EMBL" id="JBHSFK010000029">
    <property type="protein sequence ID" value="MFC4504898.1"/>
    <property type="molecule type" value="Genomic_DNA"/>
</dbReference>
<proteinExistence type="predicted"/>
<keyword evidence="1" id="KW-0472">Membrane</keyword>
<protein>
    <recommendedName>
        <fullName evidence="4">Integral membrane protein</fullName>
    </recommendedName>
</protein>
<sequence length="142" mass="15207">MNSAVAVGLLAICGAGVKAYLTIRLWKDPGRVTLHGGAMRIYPLSEEFRRGMVRASVATAAGLAFGGLLVLADGIWRQSHQGPAQGVMLDILRASLAGILLCGVVYLSIALFNVPKFLVPPHMRNEPGSIAARQKNRTSDRR</sequence>
<keyword evidence="1" id="KW-0812">Transmembrane</keyword>
<evidence type="ECO:0000256" key="1">
    <source>
        <dbReference type="SAM" id="Phobius"/>
    </source>
</evidence>
<accession>A0ABV9B3B5</accession>
<dbReference type="Proteomes" id="UP001595839">
    <property type="component" value="Unassembled WGS sequence"/>
</dbReference>
<comment type="caution">
    <text evidence="2">The sequence shown here is derived from an EMBL/GenBank/DDBJ whole genome shotgun (WGS) entry which is preliminary data.</text>
</comment>
<organism evidence="2 3">
    <name type="scientific">Streptomyces vulcanius</name>
    <dbReference type="NCBI Taxonomy" id="1441876"/>
    <lineage>
        <taxon>Bacteria</taxon>
        <taxon>Bacillati</taxon>
        <taxon>Actinomycetota</taxon>
        <taxon>Actinomycetes</taxon>
        <taxon>Kitasatosporales</taxon>
        <taxon>Streptomycetaceae</taxon>
        <taxon>Streptomyces</taxon>
    </lineage>
</organism>